<dbReference type="Proteomes" id="UP000320496">
    <property type="component" value="Chromosome"/>
</dbReference>
<dbReference type="EMBL" id="CP036275">
    <property type="protein sequence ID" value="QDU37139.1"/>
    <property type="molecule type" value="Genomic_DNA"/>
</dbReference>
<sequence length="229" mass="24646">MFIGWDPMYWLFIAPAGLLMLWAQMRVRSTYAQAMEVPAPLSGAAAAQHILDASGLPDVHVEETQGFLSDHYDPSARVLRLSSEVYHSRSAAAVGIAAHEAGHALQHATNYAPLVFRNAAVPAATFGPQISIVLLILGMMMQSPPMIWLGILAFGGIVVFQVINLPVEFDASNRAKQLLGEMGIVDAEGASAVRSVLNAAAWTYVAGTLQSILTLAYYIFRFTGGSRDD</sequence>
<name>A0A517Z3R7_9PLAN</name>
<keyword evidence="1" id="KW-0472">Membrane</keyword>
<evidence type="ECO:0000313" key="2">
    <source>
        <dbReference type="EMBL" id="QDU37139.1"/>
    </source>
</evidence>
<keyword evidence="1" id="KW-1133">Transmembrane helix</keyword>
<accession>A0A517Z3R7</accession>
<evidence type="ECO:0000313" key="3">
    <source>
        <dbReference type="Proteomes" id="UP000320496"/>
    </source>
</evidence>
<proteinExistence type="predicted"/>
<dbReference type="OrthoDB" id="9784298at2"/>
<dbReference type="AlphaFoldDB" id="A0A517Z3R7"/>
<dbReference type="Pfam" id="PF04298">
    <property type="entry name" value="Zn_peptidase_2"/>
    <property type="match status" value="1"/>
</dbReference>
<dbReference type="RefSeq" id="WP_145367885.1">
    <property type="nucleotide sequence ID" value="NZ_CP036275.1"/>
</dbReference>
<dbReference type="PANTHER" id="PTHR36434:SF1">
    <property type="entry name" value="MEMBRANE PROTEASE YUGP-RELATED"/>
    <property type="match status" value="1"/>
</dbReference>
<feature type="transmembrane region" description="Helical" evidence="1">
    <location>
        <begin position="201"/>
        <end position="220"/>
    </location>
</feature>
<evidence type="ECO:0000256" key="1">
    <source>
        <dbReference type="SAM" id="Phobius"/>
    </source>
</evidence>
<dbReference type="KEGG" id="mri:Mal4_14470"/>
<dbReference type="InterPro" id="IPR007395">
    <property type="entry name" value="Zn_peptidase_2"/>
</dbReference>
<protein>
    <submittedName>
        <fullName evidence="2">Neutral zinc metallopeptidase</fullName>
    </submittedName>
</protein>
<keyword evidence="1" id="KW-0812">Transmembrane</keyword>
<feature type="transmembrane region" description="Helical" evidence="1">
    <location>
        <begin position="146"/>
        <end position="163"/>
    </location>
</feature>
<feature type="transmembrane region" description="Helical" evidence="1">
    <location>
        <begin position="119"/>
        <end position="139"/>
    </location>
</feature>
<gene>
    <name evidence="2" type="ORF">Mal4_14470</name>
</gene>
<reference evidence="2 3" key="1">
    <citation type="submission" date="2019-02" db="EMBL/GenBank/DDBJ databases">
        <title>Deep-cultivation of Planctomycetes and their phenomic and genomic characterization uncovers novel biology.</title>
        <authorList>
            <person name="Wiegand S."/>
            <person name="Jogler M."/>
            <person name="Boedeker C."/>
            <person name="Pinto D."/>
            <person name="Vollmers J."/>
            <person name="Rivas-Marin E."/>
            <person name="Kohn T."/>
            <person name="Peeters S.H."/>
            <person name="Heuer A."/>
            <person name="Rast P."/>
            <person name="Oberbeckmann S."/>
            <person name="Bunk B."/>
            <person name="Jeske O."/>
            <person name="Meyerdierks A."/>
            <person name="Storesund J.E."/>
            <person name="Kallscheuer N."/>
            <person name="Luecker S."/>
            <person name="Lage O.M."/>
            <person name="Pohl T."/>
            <person name="Merkel B.J."/>
            <person name="Hornburger P."/>
            <person name="Mueller R.-W."/>
            <person name="Bruemmer F."/>
            <person name="Labrenz M."/>
            <person name="Spormann A.M."/>
            <person name="Op den Camp H."/>
            <person name="Overmann J."/>
            <person name="Amann R."/>
            <person name="Jetten M.S.M."/>
            <person name="Mascher T."/>
            <person name="Medema M.H."/>
            <person name="Devos D.P."/>
            <person name="Kaster A.-K."/>
            <person name="Ovreas L."/>
            <person name="Rohde M."/>
            <person name="Galperin M.Y."/>
            <person name="Jogler C."/>
        </authorList>
    </citation>
    <scope>NUCLEOTIDE SEQUENCE [LARGE SCALE GENOMIC DNA]</scope>
    <source>
        <strain evidence="2 3">Mal4</strain>
    </source>
</reference>
<keyword evidence="3" id="KW-1185">Reference proteome</keyword>
<dbReference type="PANTHER" id="PTHR36434">
    <property type="entry name" value="MEMBRANE PROTEASE YUGP-RELATED"/>
    <property type="match status" value="1"/>
</dbReference>
<organism evidence="2 3">
    <name type="scientific">Maioricimonas rarisocia</name>
    <dbReference type="NCBI Taxonomy" id="2528026"/>
    <lineage>
        <taxon>Bacteria</taxon>
        <taxon>Pseudomonadati</taxon>
        <taxon>Planctomycetota</taxon>
        <taxon>Planctomycetia</taxon>
        <taxon>Planctomycetales</taxon>
        <taxon>Planctomycetaceae</taxon>
        <taxon>Maioricimonas</taxon>
    </lineage>
</organism>